<name>I4Z407_9HYPH</name>
<evidence type="ECO:0000313" key="3">
    <source>
        <dbReference type="Proteomes" id="UP000003947"/>
    </source>
</evidence>
<dbReference type="HOGENOM" id="CLU_2142995_0_0_5"/>
<accession>I4Z407</accession>
<dbReference type="EMBL" id="JH660635">
    <property type="protein sequence ID" value="EIM30949.1"/>
    <property type="molecule type" value="Genomic_DNA"/>
</dbReference>
<feature type="domain" description="Insertion element IS150 protein InsJ-like helix-turn-helix" evidence="1">
    <location>
        <begin position="12"/>
        <end position="62"/>
    </location>
</feature>
<evidence type="ECO:0000313" key="2">
    <source>
        <dbReference type="EMBL" id="EIM30949.1"/>
    </source>
</evidence>
<dbReference type="Proteomes" id="UP000003947">
    <property type="component" value="Unassembled WGS sequence"/>
</dbReference>
<dbReference type="InterPro" id="IPR055247">
    <property type="entry name" value="InsJ-like_HTH"/>
</dbReference>
<keyword evidence="3" id="KW-1185">Reference proteome</keyword>
<proteinExistence type="predicted"/>
<evidence type="ECO:0000259" key="1">
    <source>
        <dbReference type="Pfam" id="PF13518"/>
    </source>
</evidence>
<dbReference type="Pfam" id="PF13518">
    <property type="entry name" value="HTH_28"/>
    <property type="match status" value="1"/>
</dbReference>
<dbReference type="AlphaFoldDB" id="I4Z407"/>
<dbReference type="PATRIC" id="fig|864069.3.peg.520"/>
<dbReference type="SUPFAM" id="SSF46689">
    <property type="entry name" value="Homeodomain-like"/>
    <property type="match status" value="1"/>
</dbReference>
<dbReference type="eggNOG" id="COG3415">
    <property type="taxonomic scope" value="Bacteria"/>
</dbReference>
<gene>
    <name evidence="2" type="ORF">MicloDRAFT_00004780</name>
</gene>
<sequence>MRKLPAAAQEERRRQVIGLRESGLTYDAIAAQAGLTRTRVFDVCRRFAEQGQAGLATAPRGPAPGAGRFLQVEQEAQVRALIRRHTPDELGLPFALWSRAAVRVNRAGFSGG</sequence>
<organism evidence="2 3">
    <name type="scientific">Microvirga lotononidis</name>
    <dbReference type="NCBI Taxonomy" id="864069"/>
    <lineage>
        <taxon>Bacteria</taxon>
        <taxon>Pseudomonadati</taxon>
        <taxon>Pseudomonadota</taxon>
        <taxon>Alphaproteobacteria</taxon>
        <taxon>Hyphomicrobiales</taxon>
        <taxon>Methylobacteriaceae</taxon>
        <taxon>Microvirga</taxon>
    </lineage>
</organism>
<reference evidence="2 3" key="1">
    <citation type="submission" date="2012-02" db="EMBL/GenBank/DDBJ databases">
        <title>Improved High-Quality Draft sequence of Microvirga sp. WSM3557.</title>
        <authorList>
            <consortium name="US DOE Joint Genome Institute"/>
            <person name="Lucas S."/>
            <person name="Han J."/>
            <person name="Lapidus A."/>
            <person name="Cheng J.-F."/>
            <person name="Goodwin L."/>
            <person name="Pitluck S."/>
            <person name="Peters L."/>
            <person name="Zhang X."/>
            <person name="Detter J.C."/>
            <person name="Han C."/>
            <person name="Tapia R."/>
            <person name="Land M."/>
            <person name="Hauser L."/>
            <person name="Kyrpides N."/>
            <person name="Ivanova N."/>
            <person name="Pagani I."/>
            <person name="Brau L."/>
            <person name="Yates R."/>
            <person name="O'Hara G."/>
            <person name="Rui T."/>
            <person name="Howieson J."/>
            <person name="Reeve W."/>
            <person name="Woyke T."/>
        </authorList>
    </citation>
    <scope>NUCLEOTIDE SEQUENCE [LARGE SCALE GENOMIC DNA]</scope>
    <source>
        <strain evidence="2 3">WSM3557</strain>
    </source>
</reference>
<dbReference type="InterPro" id="IPR009057">
    <property type="entry name" value="Homeodomain-like_sf"/>
</dbReference>
<protein>
    <submittedName>
        <fullName evidence="2">Transposase</fullName>
    </submittedName>
</protein>